<keyword evidence="2" id="KW-1185">Reference proteome</keyword>
<sequence>IKKSIEDSLTATMIPHYSWFGAMKVYQLVNLASIRVSQAELRQRLMQLPKYLRVAIRHCILRKDASLSSDGTLMHLWIMEGELPPSTNGYEGVFYIYLVWMLKWFTGFTICAMKSHTLRMAGPIANKIIYSGYGLVHGALHKRPWFKVFINTNKTYVTTIKCDINRFGSQEHNDIAY</sequence>
<proteinExistence type="predicted"/>
<gene>
    <name evidence="1" type="ORF">HID58_004963</name>
</gene>
<dbReference type="Proteomes" id="UP000824890">
    <property type="component" value="Unassembled WGS sequence"/>
</dbReference>
<feature type="non-terminal residue" evidence="1">
    <location>
        <position position="1"/>
    </location>
</feature>
<accession>A0ABQ8E7A4</accession>
<name>A0ABQ8E7A4_BRANA</name>
<dbReference type="EMBL" id="JAGKQM010000002">
    <property type="protein sequence ID" value="KAH0937502.1"/>
    <property type="molecule type" value="Genomic_DNA"/>
</dbReference>
<comment type="caution">
    <text evidence="1">The sequence shown here is derived from an EMBL/GenBank/DDBJ whole genome shotgun (WGS) entry which is preliminary data.</text>
</comment>
<reference evidence="1 2" key="1">
    <citation type="submission" date="2021-05" db="EMBL/GenBank/DDBJ databases">
        <title>Genome Assembly of Synthetic Allotetraploid Brassica napus Reveals Homoeologous Exchanges between Subgenomes.</title>
        <authorList>
            <person name="Davis J.T."/>
        </authorList>
    </citation>
    <scope>NUCLEOTIDE SEQUENCE [LARGE SCALE GENOMIC DNA]</scope>
    <source>
        <strain evidence="2">cv. Da-Ae</strain>
        <tissue evidence="1">Seedling</tissue>
    </source>
</reference>
<evidence type="ECO:0000313" key="1">
    <source>
        <dbReference type="EMBL" id="KAH0937502.1"/>
    </source>
</evidence>
<organism evidence="1 2">
    <name type="scientific">Brassica napus</name>
    <name type="common">Rape</name>
    <dbReference type="NCBI Taxonomy" id="3708"/>
    <lineage>
        <taxon>Eukaryota</taxon>
        <taxon>Viridiplantae</taxon>
        <taxon>Streptophyta</taxon>
        <taxon>Embryophyta</taxon>
        <taxon>Tracheophyta</taxon>
        <taxon>Spermatophyta</taxon>
        <taxon>Magnoliopsida</taxon>
        <taxon>eudicotyledons</taxon>
        <taxon>Gunneridae</taxon>
        <taxon>Pentapetalae</taxon>
        <taxon>rosids</taxon>
        <taxon>malvids</taxon>
        <taxon>Brassicales</taxon>
        <taxon>Brassicaceae</taxon>
        <taxon>Brassiceae</taxon>
        <taxon>Brassica</taxon>
    </lineage>
</organism>
<evidence type="ECO:0000313" key="2">
    <source>
        <dbReference type="Proteomes" id="UP000824890"/>
    </source>
</evidence>
<protein>
    <submittedName>
        <fullName evidence="1">Uncharacterized protein</fullName>
    </submittedName>
</protein>